<dbReference type="EMBL" id="HBEO01008016">
    <property type="protein sequence ID" value="CAD8475109.1"/>
    <property type="molecule type" value="Transcribed_RNA"/>
</dbReference>
<dbReference type="AlphaFoldDB" id="A0A7S0HDM8"/>
<dbReference type="InterPro" id="IPR029044">
    <property type="entry name" value="Nucleotide-diphossugar_trans"/>
</dbReference>
<accession>A0A7S0HDM8</accession>
<proteinExistence type="predicted"/>
<sequence>MSDTMKLSWHLMLFLLCLLCLPCHQEEAPAPAKPASEGGALYRVAILVPSSPWMHPELKRMIMENLRRVPRANPKLVLRIFIDAGPLQSLPDESRPLSKTARLRNRMLSSINLHDYDYIMWIDADIVEFPFDLPSKLIFANPTGATAPLVLIEEPGPMGPNQFYDTTAFTLKGTSGLYPNLNIPYVEGRSVQRLPPYVPYRKEGEDLVEMDGIGTVYVLPVEVFTVGNASYVDHPRLTEHWSVIEKVHEMGRKVLMHLEVQVRHANLPLYGSDWHHNSN</sequence>
<organism evidence="2">
    <name type="scientific">Hanusia phi</name>
    <dbReference type="NCBI Taxonomy" id="3032"/>
    <lineage>
        <taxon>Eukaryota</taxon>
        <taxon>Cryptophyceae</taxon>
        <taxon>Pyrenomonadales</taxon>
        <taxon>Geminigeraceae</taxon>
        <taxon>Hanusia</taxon>
    </lineage>
</organism>
<reference evidence="2" key="1">
    <citation type="submission" date="2021-01" db="EMBL/GenBank/DDBJ databases">
        <authorList>
            <person name="Corre E."/>
            <person name="Pelletier E."/>
            <person name="Niang G."/>
            <person name="Scheremetjew M."/>
            <person name="Finn R."/>
            <person name="Kale V."/>
            <person name="Holt S."/>
            <person name="Cochrane G."/>
            <person name="Meng A."/>
            <person name="Brown T."/>
            <person name="Cohen L."/>
        </authorList>
    </citation>
    <scope>NUCLEOTIDE SEQUENCE</scope>
    <source>
        <strain evidence="2">CCMP325</strain>
    </source>
</reference>
<feature type="chain" id="PRO_5030755890" evidence="1">
    <location>
        <begin position="26"/>
        <end position="279"/>
    </location>
</feature>
<name>A0A7S0HDM8_9CRYP</name>
<keyword evidence="1" id="KW-0732">Signal</keyword>
<evidence type="ECO:0000313" key="2">
    <source>
        <dbReference type="EMBL" id="CAD8475109.1"/>
    </source>
</evidence>
<evidence type="ECO:0000256" key="1">
    <source>
        <dbReference type="SAM" id="SignalP"/>
    </source>
</evidence>
<dbReference type="Gene3D" id="3.90.550.10">
    <property type="entry name" value="Spore Coat Polysaccharide Biosynthesis Protein SpsA, Chain A"/>
    <property type="match status" value="1"/>
</dbReference>
<feature type="signal peptide" evidence="1">
    <location>
        <begin position="1"/>
        <end position="25"/>
    </location>
</feature>
<gene>
    <name evidence="2" type="ORF">HPHI1048_LOCUS5601</name>
</gene>
<protein>
    <submittedName>
        <fullName evidence="2">Uncharacterized protein</fullName>
    </submittedName>
</protein>